<dbReference type="AlphaFoldDB" id="A0A2Y9BI86"/>
<keyword evidence="2" id="KW-1185">Reference proteome</keyword>
<dbReference type="SUPFAM" id="SSF159245">
    <property type="entry name" value="AttH-like"/>
    <property type="match status" value="1"/>
</dbReference>
<sequence length="301" mass="34332">MKEQYFHGIGRRYPYFEGWYLKHQNMGKTIAFIPALHADKKGGWSASIQVVLDDGAWYFTYPVESCRISRKKFCVKIGENVFSEKGIRIKIHDSRVSVEGQIMYSKFRKIKGDIMGFFRWIPCLQCHHGVISMAHDLAGSLKINGERVVFTGGRGYIETDWGSSFPKTYLWTQCGFGMQEKNSIMVSVADVPVFGVSLLGCICAIHYKGREYRLGTYYGARVTDYGPDTVTLTQGKMKVRITKLSEHALGLHAPQMGSMKRMIKESPACLVRYQFWRGKKLVFDVTSDRASFESETEEVMD</sequence>
<name>A0A2Y9BI86_9FIRM</name>
<dbReference type="InterPro" id="IPR025893">
    <property type="entry name" value="Tocopherol_cyclase"/>
</dbReference>
<organism evidence="1 2">
    <name type="scientific">Faecalicatena orotica</name>
    <dbReference type="NCBI Taxonomy" id="1544"/>
    <lineage>
        <taxon>Bacteria</taxon>
        <taxon>Bacillati</taxon>
        <taxon>Bacillota</taxon>
        <taxon>Clostridia</taxon>
        <taxon>Lachnospirales</taxon>
        <taxon>Lachnospiraceae</taxon>
        <taxon>Faecalicatena</taxon>
    </lineage>
</organism>
<evidence type="ECO:0000313" key="2">
    <source>
        <dbReference type="Proteomes" id="UP000245845"/>
    </source>
</evidence>
<dbReference type="GO" id="GO:0009976">
    <property type="term" value="F:tocopherol cyclase activity"/>
    <property type="evidence" value="ECO:0007669"/>
    <property type="project" value="InterPro"/>
</dbReference>
<evidence type="ECO:0000313" key="1">
    <source>
        <dbReference type="EMBL" id="PWJ23451.1"/>
    </source>
</evidence>
<accession>A0A2Y9BI86</accession>
<dbReference type="OrthoDB" id="9772627at2"/>
<dbReference type="RefSeq" id="WP_109732972.1">
    <property type="nucleotide sequence ID" value="NZ_BAAACK010000015.1"/>
</dbReference>
<dbReference type="Pfam" id="PF14249">
    <property type="entry name" value="Tocopherol_cycl"/>
    <property type="match status" value="1"/>
</dbReference>
<dbReference type="PANTHER" id="PTHR35309:SF4">
    <property type="entry name" value="TOCOPHEROL CYCLASE"/>
    <property type="match status" value="1"/>
</dbReference>
<reference evidence="1 2" key="1">
    <citation type="submission" date="2018-05" db="EMBL/GenBank/DDBJ databases">
        <title>The Hungate 1000. A catalogue of reference genomes from the rumen microbiome.</title>
        <authorList>
            <person name="Kelly W."/>
        </authorList>
    </citation>
    <scope>NUCLEOTIDE SEQUENCE [LARGE SCALE GENOMIC DNA]</scope>
    <source>
        <strain evidence="1 2">NLAE-zl-C242</strain>
    </source>
</reference>
<dbReference type="Proteomes" id="UP000245845">
    <property type="component" value="Unassembled WGS sequence"/>
</dbReference>
<comment type="caution">
    <text evidence="1">The sequence shown here is derived from an EMBL/GenBank/DDBJ whole genome shotgun (WGS) entry which is preliminary data.</text>
</comment>
<gene>
    <name evidence="1" type="ORF">A8806_11477</name>
</gene>
<dbReference type="EMBL" id="QGDL01000014">
    <property type="protein sequence ID" value="PWJ23451.1"/>
    <property type="molecule type" value="Genomic_DNA"/>
</dbReference>
<protein>
    <submittedName>
        <fullName evidence="1">Tocopherol cyclase-like protein</fullName>
    </submittedName>
</protein>
<proteinExistence type="predicted"/>
<dbReference type="PANTHER" id="PTHR35309">
    <property type="match status" value="1"/>
</dbReference>